<reference evidence="1 2" key="1">
    <citation type="journal article" date="2014" name="Int. J. Syst. Evol. Microbiol.">
        <title>Complete genome sequence of Corynebacterium casei LMG S-19264T (=DSM 44701T), isolated from a smear-ripened cheese.</title>
        <authorList>
            <consortium name="US DOE Joint Genome Institute (JGI-PGF)"/>
            <person name="Walter F."/>
            <person name="Albersmeier A."/>
            <person name="Kalinowski J."/>
            <person name="Ruckert C."/>
        </authorList>
    </citation>
    <scope>NUCLEOTIDE SEQUENCE [LARGE SCALE GENOMIC DNA]</scope>
    <source>
        <strain evidence="1 2">CGMCC 1.16330</strain>
    </source>
</reference>
<evidence type="ECO:0000313" key="2">
    <source>
        <dbReference type="Proteomes" id="UP000597507"/>
    </source>
</evidence>
<sequence>MWGGVLYADSTLYMAGDWFHDVGGYYYVAKETAYRHDISDYFGIAFEDGSVYIGWYYEAATARFLSTYSGGNYAAGALGLGSEYDFAWDGLRWDDFGLGGQYQATLFA</sequence>
<comment type="caution">
    <text evidence="1">The sequence shown here is derived from an EMBL/GenBank/DDBJ whole genome shotgun (WGS) entry which is preliminary data.</text>
</comment>
<dbReference type="Proteomes" id="UP000597507">
    <property type="component" value="Unassembled WGS sequence"/>
</dbReference>
<evidence type="ECO:0000313" key="1">
    <source>
        <dbReference type="EMBL" id="GGG22475.1"/>
    </source>
</evidence>
<organism evidence="1 2">
    <name type="scientific">Caldovatus sediminis</name>
    <dbReference type="NCBI Taxonomy" id="2041189"/>
    <lineage>
        <taxon>Bacteria</taxon>
        <taxon>Pseudomonadati</taxon>
        <taxon>Pseudomonadota</taxon>
        <taxon>Alphaproteobacteria</taxon>
        <taxon>Acetobacterales</taxon>
        <taxon>Roseomonadaceae</taxon>
        <taxon>Caldovatus</taxon>
    </lineage>
</organism>
<accession>A0A8J2Z8X8</accession>
<name>A0A8J2Z8X8_9PROT</name>
<protein>
    <submittedName>
        <fullName evidence="1">Uncharacterized protein</fullName>
    </submittedName>
</protein>
<proteinExistence type="predicted"/>
<gene>
    <name evidence="1" type="ORF">GCM10010964_08290</name>
</gene>
<dbReference type="AlphaFoldDB" id="A0A8J2Z8X8"/>
<dbReference type="EMBL" id="BMKS01000002">
    <property type="protein sequence ID" value="GGG22475.1"/>
    <property type="molecule type" value="Genomic_DNA"/>
</dbReference>
<keyword evidence="2" id="KW-1185">Reference proteome</keyword>